<organism evidence="1 2">
    <name type="scientific">Nephila pilipes</name>
    <name type="common">Giant wood spider</name>
    <name type="synonym">Nephila maculata</name>
    <dbReference type="NCBI Taxonomy" id="299642"/>
    <lineage>
        <taxon>Eukaryota</taxon>
        <taxon>Metazoa</taxon>
        <taxon>Ecdysozoa</taxon>
        <taxon>Arthropoda</taxon>
        <taxon>Chelicerata</taxon>
        <taxon>Arachnida</taxon>
        <taxon>Araneae</taxon>
        <taxon>Araneomorphae</taxon>
        <taxon>Entelegynae</taxon>
        <taxon>Araneoidea</taxon>
        <taxon>Nephilidae</taxon>
        <taxon>Nephila</taxon>
    </lineage>
</organism>
<evidence type="ECO:0000313" key="1">
    <source>
        <dbReference type="EMBL" id="GFT83056.1"/>
    </source>
</evidence>
<proteinExistence type="predicted"/>
<feature type="non-terminal residue" evidence="1">
    <location>
        <position position="19"/>
    </location>
</feature>
<evidence type="ECO:0000313" key="2">
    <source>
        <dbReference type="Proteomes" id="UP000887013"/>
    </source>
</evidence>
<protein>
    <submittedName>
        <fullName evidence="1">Uncharacterized protein</fullName>
    </submittedName>
</protein>
<accession>A0A8X6U5M9</accession>
<dbReference type="EMBL" id="BMAW01072444">
    <property type="protein sequence ID" value="GFT83056.1"/>
    <property type="molecule type" value="Genomic_DNA"/>
</dbReference>
<comment type="caution">
    <text evidence="1">The sequence shown here is derived from an EMBL/GenBank/DDBJ whole genome shotgun (WGS) entry which is preliminary data.</text>
</comment>
<sequence>MNQASPQDRSGSQYEDYNS</sequence>
<reference evidence="1" key="1">
    <citation type="submission" date="2020-08" db="EMBL/GenBank/DDBJ databases">
        <title>Multicomponent nature underlies the extraordinary mechanical properties of spider dragline silk.</title>
        <authorList>
            <person name="Kono N."/>
            <person name="Nakamura H."/>
            <person name="Mori M."/>
            <person name="Yoshida Y."/>
            <person name="Ohtoshi R."/>
            <person name="Malay A.D."/>
            <person name="Moran D.A.P."/>
            <person name="Tomita M."/>
            <person name="Numata K."/>
            <person name="Arakawa K."/>
        </authorList>
    </citation>
    <scope>NUCLEOTIDE SEQUENCE</scope>
</reference>
<dbReference type="Proteomes" id="UP000887013">
    <property type="component" value="Unassembled WGS sequence"/>
</dbReference>
<name>A0A8X6U5M9_NEPPI</name>
<keyword evidence="2" id="KW-1185">Reference proteome</keyword>
<dbReference type="AlphaFoldDB" id="A0A8X6U5M9"/>
<gene>
    <name evidence="1" type="ORF">NPIL_217501</name>
</gene>